<evidence type="ECO:0000256" key="1">
    <source>
        <dbReference type="SAM" id="SignalP"/>
    </source>
</evidence>
<dbReference type="Gene3D" id="3.20.20.80">
    <property type="entry name" value="Glycosidases"/>
    <property type="match status" value="1"/>
</dbReference>
<organism evidence="3 4">
    <name type="scientific">Bionectria ochroleuca</name>
    <name type="common">Gliocladium roseum</name>
    <dbReference type="NCBI Taxonomy" id="29856"/>
    <lineage>
        <taxon>Eukaryota</taxon>
        <taxon>Fungi</taxon>
        <taxon>Dikarya</taxon>
        <taxon>Ascomycota</taxon>
        <taxon>Pezizomycotina</taxon>
        <taxon>Sordariomycetes</taxon>
        <taxon>Hypocreomycetidae</taxon>
        <taxon>Hypocreales</taxon>
        <taxon>Bionectriaceae</taxon>
        <taxon>Clonostachys</taxon>
    </lineage>
</organism>
<feature type="chain" id="PRO_5046172622" description="Asl1-like glycosyl hydrolase catalytic domain-containing protein" evidence="1">
    <location>
        <begin position="22"/>
        <end position="324"/>
    </location>
</feature>
<comment type="caution">
    <text evidence="3">The sequence shown here is derived from an EMBL/GenBank/DDBJ whole genome shotgun (WGS) entry which is preliminary data.</text>
</comment>
<evidence type="ECO:0000259" key="2">
    <source>
        <dbReference type="Pfam" id="PF11790"/>
    </source>
</evidence>
<accession>A0ABY6UWS9</accession>
<feature type="signal peptide" evidence="1">
    <location>
        <begin position="1"/>
        <end position="21"/>
    </location>
</feature>
<reference evidence="3 4" key="1">
    <citation type="submission" date="2019-06" db="EMBL/GenBank/DDBJ databases">
        <authorList>
            <person name="Broberg M."/>
        </authorList>
    </citation>
    <scope>NUCLEOTIDE SEQUENCE [LARGE SCALE GENOMIC DNA]</scope>
</reference>
<dbReference type="InterPro" id="IPR053183">
    <property type="entry name" value="ASL1"/>
</dbReference>
<protein>
    <recommendedName>
        <fullName evidence="2">Asl1-like glycosyl hydrolase catalytic domain-containing protein</fullName>
    </recommendedName>
</protein>
<keyword evidence="1" id="KW-0732">Signal</keyword>
<dbReference type="InterPro" id="IPR024655">
    <property type="entry name" value="Asl1_glyco_hydro_catalytic"/>
</dbReference>
<dbReference type="Pfam" id="PF11790">
    <property type="entry name" value="Glyco_hydro_cc"/>
    <property type="match status" value="1"/>
</dbReference>
<feature type="domain" description="Asl1-like glycosyl hydrolase catalytic" evidence="2">
    <location>
        <begin position="38"/>
        <end position="281"/>
    </location>
</feature>
<evidence type="ECO:0000313" key="3">
    <source>
        <dbReference type="EMBL" id="VUC35882.1"/>
    </source>
</evidence>
<dbReference type="PANTHER" id="PTHR34154">
    <property type="entry name" value="ALKALI-SENSITIVE LINKAGE PROTEIN 1"/>
    <property type="match status" value="1"/>
</dbReference>
<name>A0ABY6UWS9_BIOOC</name>
<dbReference type="EMBL" id="CABFNS010000923">
    <property type="protein sequence ID" value="VUC35882.1"/>
    <property type="molecule type" value="Genomic_DNA"/>
</dbReference>
<dbReference type="SUPFAM" id="SSF51445">
    <property type="entry name" value="(Trans)glycosidases"/>
    <property type="match status" value="1"/>
</dbReference>
<keyword evidence="4" id="KW-1185">Reference proteome</keyword>
<dbReference type="Proteomes" id="UP000766486">
    <property type="component" value="Unassembled WGS sequence"/>
</dbReference>
<evidence type="ECO:0000313" key="4">
    <source>
        <dbReference type="Proteomes" id="UP000766486"/>
    </source>
</evidence>
<gene>
    <name evidence="3" type="ORF">CLO192961_LOCUS429774</name>
</gene>
<sequence length="324" mass="35751">MRYCGICFVSLLGHLVGRTMALEDLKSKKGLALIGNLEDSDIKLLTSEKSPLSWYYNWSPTPTNSVGNSTVFIPLIHSLDTLKEDNIWSTLDGLPSSSQYVLTFNEPDEAEENGGSYISPEDAAKAYIEDIVPHRDSSRSWQISHPVVTGSERGLNWLRDFNESCYEIDSQNGCPADFIAMHYFGDFAGVAAWLGTLRGFYNSTEFQNTSILITEMALPQGNEEDNISMLNQTMTYLDGLDYVAGYAWFGAFRKKNANEWTGDGVSLLENDGDLTSLGEKYLGGTTSDFKTDGGSDSDSGSYVLQTRWSTIFLSLAIALGVLNM</sequence>
<dbReference type="InterPro" id="IPR017853">
    <property type="entry name" value="GH"/>
</dbReference>
<dbReference type="PANTHER" id="PTHR34154:SF3">
    <property type="entry name" value="ALKALI-SENSITIVE LINKAGE PROTEIN 1"/>
    <property type="match status" value="1"/>
</dbReference>
<proteinExistence type="predicted"/>